<dbReference type="PROSITE" id="PS51698">
    <property type="entry name" value="U_BOX"/>
    <property type="match status" value="1"/>
</dbReference>
<dbReference type="GeneID" id="100778547"/>
<comment type="function">
    <text evidence="5">Functions as an E3 ubiquitin ligase.</text>
</comment>
<dbReference type="PANTHER" id="PTHR22849">
    <property type="entry name" value="WDSAM1 PROTEIN"/>
    <property type="match status" value="1"/>
</dbReference>
<evidence type="ECO:0000256" key="1">
    <source>
        <dbReference type="ARBA" id="ARBA00000900"/>
    </source>
</evidence>
<dbReference type="EC" id="2.3.2.27" evidence="5"/>
<dbReference type="InterPro" id="IPR011989">
    <property type="entry name" value="ARM-like"/>
</dbReference>
<dbReference type="GO" id="GO:0016567">
    <property type="term" value="P:protein ubiquitination"/>
    <property type="evidence" value="ECO:0007669"/>
    <property type="project" value="UniProtKB-UniRule"/>
</dbReference>
<comment type="pathway">
    <text evidence="2 5">Protein modification; protein ubiquitination.</text>
</comment>
<evidence type="ECO:0000256" key="2">
    <source>
        <dbReference type="ARBA" id="ARBA00004906"/>
    </source>
</evidence>
<dbReference type="SUPFAM" id="SSF57850">
    <property type="entry name" value="RING/U-box"/>
    <property type="match status" value="1"/>
</dbReference>
<comment type="catalytic activity">
    <reaction evidence="1 5">
        <text>S-ubiquitinyl-[E2 ubiquitin-conjugating enzyme]-L-cysteine + [acceptor protein]-L-lysine = [E2 ubiquitin-conjugating enzyme]-L-cysteine + N(6)-ubiquitinyl-[acceptor protein]-L-lysine.</text>
        <dbReference type="EC" id="2.3.2.27"/>
    </reaction>
</comment>
<dbReference type="InterPro" id="IPR003613">
    <property type="entry name" value="Ubox_domain"/>
</dbReference>
<sequence length="422" mass="47476">MLYESDIMTEIETPQFFLCPISLQIMKDPVTTVTGITYDREGIEQWLLKAKDCTCPITKQRLPRSTEFLTPNHTLRRLIQAWCSANEANGVDQIPTPKSPLSIANVEKLVKDLEVSSRFQRALEKLHDLAIENGRNRRCMASAGVAEAMVHVITKSFIQGNKTTSCVEEALRILGLLWSSANNMVDNDNMKRMVGENFDFLNSLTWVLQLQTKNNVKVINEAMPILKLTIEAKDSTPLGNLKLEFFKVVVSVMKNRELTQQAVKSALHVLIETCPLGRNRMKIVEAGAVVELIELALEKPEKNMTELIFILLAHLCSCADGREQFLQHAAGIAVVSKRILRVSPTTDDRALHIFSLVSKFSASNEVVQEMLRVGAVSKLCMVLQADCASYLKEKARGVLRLHSKTWNNSPCIQVYLLTRFHR</sequence>
<dbReference type="InterPro" id="IPR045210">
    <property type="entry name" value="RING-Ubox_PUB"/>
</dbReference>
<dbReference type="InterPro" id="IPR045185">
    <property type="entry name" value="PUB22/23/24-like"/>
</dbReference>
<evidence type="ECO:0000256" key="5">
    <source>
        <dbReference type="RuleBase" id="RU369093"/>
    </source>
</evidence>
<reference evidence="7" key="1">
    <citation type="submission" date="2009-08" db="EMBL/GenBank/DDBJ databases">
        <authorList>
            <person name="Cheung F."/>
            <person name="Xiao Y."/>
            <person name="Chan A."/>
            <person name="Moskal W."/>
            <person name="Town C.D."/>
        </authorList>
    </citation>
    <scope>NUCLEOTIDE SEQUENCE</scope>
</reference>
<dbReference type="KEGG" id="gmx:100778547"/>
<dbReference type="AlphaFoldDB" id="C6TGH3"/>
<dbReference type="OrthoDB" id="10064100at2759"/>
<dbReference type="Pfam" id="PF25598">
    <property type="entry name" value="ARM_PUB"/>
    <property type="match status" value="1"/>
</dbReference>
<evidence type="ECO:0000256" key="4">
    <source>
        <dbReference type="ARBA" id="ARBA00022786"/>
    </source>
</evidence>
<dbReference type="EMBL" id="BT096723">
    <property type="protein sequence ID" value="ACU20925.1"/>
    <property type="molecule type" value="mRNA"/>
</dbReference>
<dbReference type="InterPro" id="IPR016024">
    <property type="entry name" value="ARM-type_fold"/>
</dbReference>
<keyword evidence="4 5" id="KW-0833">Ubl conjugation pathway</keyword>
<dbReference type="SUPFAM" id="SSF48371">
    <property type="entry name" value="ARM repeat"/>
    <property type="match status" value="1"/>
</dbReference>
<dbReference type="InterPro" id="IPR013083">
    <property type="entry name" value="Znf_RING/FYVE/PHD"/>
</dbReference>
<dbReference type="SMART" id="SM00504">
    <property type="entry name" value="Ubox"/>
    <property type="match status" value="1"/>
</dbReference>
<keyword evidence="3 5" id="KW-0808">Transferase</keyword>
<dbReference type="GO" id="GO:0061630">
    <property type="term" value="F:ubiquitin protein ligase activity"/>
    <property type="evidence" value="ECO:0007669"/>
    <property type="project" value="UniProtKB-UniRule"/>
</dbReference>
<dbReference type="RefSeq" id="NP_001304398.2">
    <property type="nucleotide sequence ID" value="NM_001317469.2"/>
</dbReference>
<dbReference type="Gene3D" id="3.30.40.10">
    <property type="entry name" value="Zinc/RING finger domain, C3HC4 (zinc finger)"/>
    <property type="match status" value="1"/>
</dbReference>
<dbReference type="Gene3D" id="1.25.10.10">
    <property type="entry name" value="Leucine-rich Repeat Variant"/>
    <property type="match status" value="1"/>
</dbReference>
<proteinExistence type="evidence at transcript level"/>
<evidence type="ECO:0000256" key="3">
    <source>
        <dbReference type="ARBA" id="ARBA00022679"/>
    </source>
</evidence>
<dbReference type="PANTHER" id="PTHR22849:SF128">
    <property type="entry name" value="U-BOX DOMAIN-CONTAINING PROTEIN"/>
    <property type="match status" value="1"/>
</dbReference>
<dbReference type="CDD" id="cd16664">
    <property type="entry name" value="RING-Ubox_PUB"/>
    <property type="match status" value="1"/>
</dbReference>
<dbReference type="Pfam" id="PF04564">
    <property type="entry name" value="U-box"/>
    <property type="match status" value="1"/>
</dbReference>
<organism evidence="7">
    <name type="scientific">Glycine max</name>
    <name type="common">Soybean</name>
    <name type="synonym">Glycine hispida</name>
    <dbReference type="NCBI Taxonomy" id="3847"/>
    <lineage>
        <taxon>Eukaryota</taxon>
        <taxon>Viridiplantae</taxon>
        <taxon>Streptophyta</taxon>
        <taxon>Embryophyta</taxon>
        <taxon>Tracheophyta</taxon>
        <taxon>Spermatophyta</taxon>
        <taxon>Magnoliopsida</taxon>
        <taxon>eudicotyledons</taxon>
        <taxon>Gunneridae</taxon>
        <taxon>Pentapetalae</taxon>
        <taxon>rosids</taxon>
        <taxon>fabids</taxon>
        <taxon>Fabales</taxon>
        <taxon>Fabaceae</taxon>
        <taxon>Papilionoideae</taxon>
        <taxon>50 kb inversion clade</taxon>
        <taxon>NPAAA clade</taxon>
        <taxon>indigoferoid/millettioid clade</taxon>
        <taxon>Phaseoleae</taxon>
        <taxon>Glycine</taxon>
        <taxon>Glycine subgen. Soja</taxon>
    </lineage>
</organism>
<evidence type="ECO:0000259" key="6">
    <source>
        <dbReference type="PROSITE" id="PS51698"/>
    </source>
</evidence>
<protein>
    <recommendedName>
        <fullName evidence="5 6">U-box domain-containing protein</fullName>
        <ecNumber evidence="5">2.3.2.27</ecNumber>
    </recommendedName>
    <alternativeName>
        <fullName evidence="5">RING-type E3 ubiquitin transferase PUB</fullName>
    </alternativeName>
</protein>
<name>C6TGH3_SOYBN</name>
<dbReference type="ExpressionAtlas" id="C6TGH3">
    <property type="expression patterns" value="baseline and differential"/>
</dbReference>
<evidence type="ECO:0000313" key="7">
    <source>
        <dbReference type="EMBL" id="ACU20925.1"/>
    </source>
</evidence>
<dbReference type="UniPathway" id="UPA00143"/>
<accession>C6TGH3</accession>
<dbReference type="InterPro" id="IPR058678">
    <property type="entry name" value="ARM_PUB"/>
</dbReference>
<feature type="domain" description="U-box" evidence="6">
    <location>
        <begin position="12"/>
        <end position="89"/>
    </location>
</feature>